<feature type="region of interest" description="Disordered" evidence="2">
    <location>
        <begin position="388"/>
        <end position="408"/>
    </location>
</feature>
<feature type="region of interest" description="Disordered" evidence="2">
    <location>
        <begin position="175"/>
        <end position="212"/>
    </location>
</feature>
<evidence type="ECO:0000313" key="4">
    <source>
        <dbReference type="EMBL" id="SBO22492.1"/>
    </source>
</evidence>
<feature type="compositionally biased region" description="Polar residues" evidence="2">
    <location>
        <begin position="388"/>
        <end position="398"/>
    </location>
</feature>
<feature type="region of interest" description="Disordered" evidence="2">
    <location>
        <begin position="696"/>
        <end position="780"/>
    </location>
</feature>
<reference evidence="4" key="1">
    <citation type="submission" date="2016-05" db="EMBL/GenBank/DDBJ databases">
        <authorList>
            <person name="Lavstsen T."/>
            <person name="Jespersen J.S."/>
        </authorList>
    </citation>
    <scope>NUCLEOTIDE SEQUENCE [LARGE SCALE GENOMIC DNA]</scope>
</reference>
<name>A0A1A7VLA4_PLAKH</name>
<proteinExistence type="predicted"/>
<dbReference type="Proteomes" id="UP000182142">
    <property type="component" value="Unassembled WGS sequence"/>
</dbReference>
<feature type="region of interest" description="Disordered" evidence="2">
    <location>
        <begin position="934"/>
        <end position="972"/>
    </location>
</feature>
<feature type="compositionally biased region" description="Basic and acidic residues" evidence="2">
    <location>
        <begin position="760"/>
        <end position="780"/>
    </location>
</feature>
<feature type="region of interest" description="Disordered" evidence="2">
    <location>
        <begin position="897"/>
        <end position="921"/>
    </location>
</feature>
<sequence>MDNKKHTDFPMEHNLSVSPCVYEQHQLDGAPSCFAKRKGKLFLLAREPLEDTINRACMDTLHIAERVKGEIINEQFHLILVLYTQILKAKKAQNKVNRGIDEKVEKAVSAAIELYTFIEKQGENKNKKYLQKVFSICDTLSKLLMKYNQDIVANQPGKEIPMPRDGDVYEASGEDTLTEDEEPHEGKATVTEKEPQCKETSGIRDGTKNTKGEQTVKAGKDECLHLERLHPDDDTYLENDFSTRNCIRCLHMAEELNETEYYDPHRKIKPFRFFQLGDTKLALQDRKKLKKKFNRICQSKSYLLKQRRSNTSSRDESLSKGGMNHLSNLERILLGINRTVTTFGTDNNGNINAIIEFFTPYGVKEKNVINMNEYDYFFCTSSDESVVQSSTNGQPQKGRTQKGKPLSNRNNVFYVGNKKVILNKKKKEKIIFQMDPNGILTKEIFKKGKKNENIFIKSFKENEWSDDHVDFCYLNEQKKKEKIVITKTRDGIRKRIFRDHELNGGQESFDFYRRGIFSIRDVHLYDDAEAMAFRILKEKHKVDQINSEKEKLVKEKKNFNVAQIAKVTPTYSTPVHTNEWSLEKGEACSGSSKEYSLESIFTKLKKRKERYLKAIYLCTDKETGPIRKSQKLRRIKMHLNGGEMKKQPMGKRLTGKVPIAEREKAVHPVSPEMDPPILETRIGKVKNGKMLHRGWADAPLQNCTGPSEKKREMDRDEKAKGGEKSKFVEKAKRGEKSKKDKQPLRGRLSTKNGGHPIRVPGERTDQGKHVQDESPKESKNIKVGESTMIYSKNENAYMNIYNEVKENNKTVAVGTYSMAKLASIIERSHAEGDNPETHDHKKTNKKIEEFVFDENLKEISITSHSVSRKSSKNCIKYHVPQGEVAQKESSHIFNGANERREGSGKESQGPENVKPNDYSNYNGEDLIKAIPTGFSKEDAPLDGETVPTKLPTKLRTYGLPNHPDGTTDNNIFKKSYNSLSELSKIPSAEISENTMGNLRDHVRRQLSDSQGEELSHQLSRQLSSQTSHQLSSQMSHQLSSQMSHQLSSQMSHQIRIEEKEHSLKNRQSEVRSGLKSDAEESKEEESIANAAAIAVETEDNVPKGGLQEVNGPLEEEKEKRQQYLSKGFPAYAHVVLSESNVITRKCTVFFDYATKKLSILRNKKLFNIDVDKLYVQEIPTYEVDVGVIELLFPKKRSRVLLLESRDLVGLQNLGNEIGWISTPNDRLDLHRGGSSLDAQRPAPQNMEGRKKDITYKLNNQITKKKISFFDKIKLNNFLGKKK</sequence>
<evidence type="ECO:0000256" key="2">
    <source>
        <dbReference type="SAM" id="MobiDB-lite"/>
    </source>
</evidence>
<dbReference type="OrthoDB" id="384271at2759"/>
<evidence type="ECO:0000313" key="5">
    <source>
        <dbReference type="Proteomes" id="UP000182128"/>
    </source>
</evidence>
<organism evidence="4 6">
    <name type="scientific">Plasmodium knowlesi (strain H)</name>
    <dbReference type="NCBI Taxonomy" id="5851"/>
    <lineage>
        <taxon>Eukaryota</taxon>
        <taxon>Sar</taxon>
        <taxon>Alveolata</taxon>
        <taxon>Apicomplexa</taxon>
        <taxon>Aconoidasida</taxon>
        <taxon>Haemosporida</taxon>
        <taxon>Plasmodiidae</taxon>
        <taxon>Plasmodium</taxon>
        <taxon>Plasmodium (Plasmodium)</taxon>
    </lineage>
</organism>
<accession>A0A1A7VLA4</accession>
<dbReference type="EMBL" id="CWHR02000004">
    <property type="protein sequence ID" value="SBO22492.1"/>
    <property type="molecule type" value="Genomic_DNA"/>
</dbReference>
<keyword evidence="1" id="KW-0175">Coiled coil</keyword>
<feature type="region of interest" description="Disordered" evidence="2">
    <location>
        <begin position="1006"/>
        <end position="1087"/>
    </location>
</feature>
<protein>
    <submittedName>
        <fullName evidence="4">Uncharacterized protein</fullName>
    </submittedName>
</protein>
<gene>
    <name evidence="3" type="ORF">PKNA1_C2_1344600</name>
    <name evidence="4" type="ORF">PKNA1_H1_1344600</name>
</gene>
<feature type="compositionally biased region" description="Basic and acidic residues" evidence="2">
    <location>
        <begin position="184"/>
        <end position="211"/>
    </location>
</feature>
<evidence type="ECO:0000313" key="6">
    <source>
        <dbReference type="Proteomes" id="UP000182142"/>
    </source>
</evidence>
<feature type="region of interest" description="Disordered" evidence="2">
    <location>
        <begin position="1231"/>
        <end position="1250"/>
    </location>
</feature>
<evidence type="ECO:0000313" key="3">
    <source>
        <dbReference type="EMBL" id="SBO19681.1"/>
    </source>
</evidence>
<reference evidence="5 6" key="2">
    <citation type="submission" date="2016-05" db="EMBL/GenBank/DDBJ databases">
        <authorList>
            <person name="Sharaf H."/>
        </authorList>
    </citation>
    <scope>NUCLEOTIDE SEQUENCE [LARGE SCALE GENOMIC DNA]</scope>
    <source>
        <strain evidence="5 6">H</strain>
    </source>
</reference>
<feature type="coiled-coil region" evidence="1">
    <location>
        <begin position="535"/>
        <end position="562"/>
    </location>
</feature>
<dbReference type="VEuPathDB" id="PlasmoDB:PKNH_1344600"/>
<evidence type="ECO:0000256" key="1">
    <source>
        <dbReference type="SAM" id="Coils"/>
    </source>
</evidence>
<feature type="compositionally biased region" description="Low complexity" evidence="2">
    <location>
        <begin position="1016"/>
        <end position="1053"/>
    </location>
</feature>
<dbReference type="Proteomes" id="UP000182128">
    <property type="component" value="Unassembled WGS sequence"/>
</dbReference>
<feature type="compositionally biased region" description="Basic and acidic residues" evidence="2">
    <location>
        <begin position="707"/>
        <end position="743"/>
    </location>
</feature>
<feature type="compositionally biased region" description="Basic and acidic residues" evidence="2">
    <location>
        <begin position="1054"/>
        <end position="1079"/>
    </location>
</feature>
<dbReference type="EMBL" id="CWHQ02000001">
    <property type="protein sequence ID" value="SBO19681.1"/>
    <property type="molecule type" value="Genomic_DNA"/>
</dbReference>